<sequence length="274" mass="29284">MGHSDGVSPVQEKAWRAGRFWWDCTQSADPGAHPLRALILDLDAMSDLDLDGHRVVFNAAFAAHGLELTWSPARYRQLLALHDERQRVGAELRKRCVGPECDVLVELLADEICATKDMIFDEMILDLGPSPRAGLVDLVMDAFADGVPVGVVSGGRRRWVEPLVRQLVGDGLVDTIVTGDDVSDTAARGEAYRHALWELGVAPHEALGIAGSGAALRAANATGLGTVLVGADTDGAGRPAIAVRADFACADGLRLTTCRRLLGQWWAQYSPSAA</sequence>
<dbReference type="InterPro" id="IPR023198">
    <property type="entry name" value="PGP-like_dom2"/>
</dbReference>
<dbReference type="InterPro" id="IPR036412">
    <property type="entry name" value="HAD-like_sf"/>
</dbReference>
<dbReference type="PANTHER" id="PTHR42896:SF2">
    <property type="entry name" value="CBBY-LIKE PROTEIN"/>
    <property type="match status" value="1"/>
</dbReference>
<dbReference type="Pfam" id="PF00702">
    <property type="entry name" value="Hydrolase"/>
    <property type="match status" value="1"/>
</dbReference>
<dbReference type="Proteomes" id="UP000011200">
    <property type="component" value="Chromosome"/>
</dbReference>
<gene>
    <name evidence="1" type="ORF">D806_015110</name>
</gene>
<dbReference type="AlphaFoldDB" id="A0A2U9PLC9"/>
<accession>A0A2U9PLC9</accession>
<evidence type="ECO:0000313" key="1">
    <source>
        <dbReference type="EMBL" id="AWT52496.1"/>
    </source>
</evidence>
<name>A0A2U9PLC9_MYCSE</name>
<dbReference type="InterPro" id="IPR023214">
    <property type="entry name" value="HAD_sf"/>
</dbReference>
<dbReference type="GO" id="GO:0016787">
    <property type="term" value="F:hydrolase activity"/>
    <property type="evidence" value="ECO:0007669"/>
    <property type="project" value="UniProtKB-KW"/>
</dbReference>
<dbReference type="Gene3D" id="3.40.50.1000">
    <property type="entry name" value="HAD superfamily/HAD-like"/>
    <property type="match status" value="1"/>
</dbReference>
<reference evidence="1 2" key="1">
    <citation type="journal article" date="2013" name="Genome Announc.">
        <title>Draft genome sequence of MKD8, a conjugal recipient Mycobacterium smegmatis strain.</title>
        <authorList>
            <person name="Gray T.A."/>
            <person name="Palumbo M.J."/>
            <person name="Derbyshire K.M."/>
        </authorList>
    </citation>
    <scope>NUCLEOTIDE SEQUENCE [LARGE SCALE GENOMIC DNA]</scope>
    <source>
        <strain evidence="1 2">MKD8</strain>
    </source>
</reference>
<keyword evidence="1" id="KW-0378">Hydrolase</keyword>
<dbReference type="InterPro" id="IPR044999">
    <property type="entry name" value="CbbY-like"/>
</dbReference>
<dbReference type="Gene3D" id="1.10.150.240">
    <property type="entry name" value="Putative phosphatase, domain 2"/>
    <property type="match status" value="1"/>
</dbReference>
<proteinExistence type="predicted"/>
<reference evidence="2" key="2">
    <citation type="submission" date="2018-03" db="EMBL/GenBank/DDBJ databases">
        <authorList>
            <person name="Derbyshire K."/>
            <person name="Gray T.A."/>
            <person name="Champion M."/>
        </authorList>
    </citation>
    <scope>NUCLEOTIDE SEQUENCE [LARGE SCALE GENOMIC DNA]</scope>
    <source>
        <strain evidence="2">MKD8</strain>
    </source>
</reference>
<organism evidence="1 2">
    <name type="scientific">Mycolicibacterium smegmatis (strain MKD8)</name>
    <name type="common">Mycobacterium smegmatis</name>
    <dbReference type="NCBI Taxonomy" id="1214915"/>
    <lineage>
        <taxon>Bacteria</taxon>
        <taxon>Bacillati</taxon>
        <taxon>Actinomycetota</taxon>
        <taxon>Actinomycetes</taxon>
        <taxon>Mycobacteriales</taxon>
        <taxon>Mycobacteriaceae</taxon>
        <taxon>Mycolicibacterium</taxon>
    </lineage>
</organism>
<evidence type="ECO:0000313" key="2">
    <source>
        <dbReference type="Proteomes" id="UP000011200"/>
    </source>
</evidence>
<dbReference type="SUPFAM" id="SSF56784">
    <property type="entry name" value="HAD-like"/>
    <property type="match status" value="1"/>
</dbReference>
<dbReference type="PANTHER" id="PTHR42896">
    <property type="entry name" value="XYLULOSE-1,5-BISPHOSPHATE (XUBP) PHOSPHATASE"/>
    <property type="match status" value="1"/>
</dbReference>
<dbReference type="EMBL" id="CP027541">
    <property type="protein sequence ID" value="AWT52496.1"/>
    <property type="molecule type" value="Genomic_DNA"/>
</dbReference>
<protein>
    <submittedName>
        <fullName evidence="1">HAD-superfamily protein hydrolase subfamily protein IA, variant 3, putative</fullName>
    </submittedName>
</protein>